<dbReference type="Pfam" id="PF03732">
    <property type="entry name" value="Retrotrans_gag"/>
    <property type="match status" value="1"/>
</dbReference>
<dbReference type="AlphaFoldDB" id="A0A5A7TAV1"/>
<organism evidence="3 5">
    <name type="scientific">Cucumis melo var. makuwa</name>
    <name type="common">Oriental melon</name>
    <dbReference type="NCBI Taxonomy" id="1194695"/>
    <lineage>
        <taxon>Eukaryota</taxon>
        <taxon>Viridiplantae</taxon>
        <taxon>Streptophyta</taxon>
        <taxon>Embryophyta</taxon>
        <taxon>Tracheophyta</taxon>
        <taxon>Spermatophyta</taxon>
        <taxon>Magnoliopsida</taxon>
        <taxon>eudicotyledons</taxon>
        <taxon>Gunneridae</taxon>
        <taxon>Pentapetalae</taxon>
        <taxon>rosids</taxon>
        <taxon>fabids</taxon>
        <taxon>Cucurbitales</taxon>
        <taxon>Cucurbitaceae</taxon>
        <taxon>Benincaseae</taxon>
        <taxon>Cucumis</taxon>
    </lineage>
</organism>
<feature type="domain" description="Retrotransposon gag" evidence="2">
    <location>
        <begin position="163"/>
        <end position="249"/>
    </location>
</feature>
<dbReference type="PANTHER" id="PTHR33223">
    <property type="entry name" value="CCHC-TYPE DOMAIN-CONTAINING PROTEIN"/>
    <property type="match status" value="1"/>
</dbReference>
<feature type="compositionally biased region" description="Basic and acidic residues" evidence="1">
    <location>
        <begin position="81"/>
        <end position="120"/>
    </location>
</feature>
<evidence type="ECO:0000313" key="5">
    <source>
        <dbReference type="Proteomes" id="UP000321393"/>
    </source>
</evidence>
<dbReference type="InterPro" id="IPR005162">
    <property type="entry name" value="Retrotrans_gag_dom"/>
</dbReference>
<sequence length="569" mass="65196">MVQTRIEERLEMIDQEIAEMKRELSKVPVIEISLSEISKNLELMRLQSEKQQQMLLTMMETNAWERSAMKQKTIETSARNAENDKRKGNEASSSKTEESKQNFGDDRNERKSETDENYSDRNKFKKVEMSVFTSEDPDSWLFRAERYFQIHKLTESEKVLVSTVSFDGPALNWFRSQEERDKFTSRTNLKERLLVRFRLSKDETISAQFLRIKQESSIEEYRNLFDKLVAPLSDLPERVVEDTFMNGLLPWIRAEVAFCRPKSLAEMMEVAQLVENRENFTREANLNGYSDGKNFVQTLGGKKTTNNTTGETKGNTAFPIITITLRSPAQGENRREGTYKRLSDAEFQIRKKKVTNDQEELEIVDGEEVKKGELNKIEVKGDTTTFVKLSINSVVGLNDPGTMKVRGKLRDEEVIILINCGATHNFVSEKLVKKLLIQIKETAHYGVILGSGPAVQGMQWLHSLGVTTVDWKNLLLTSSVEGKPIKNQGDPSLTKARVSLKNMIKAWGVDDEGFLVECRAVELVTPVNDDFHTADMEIETDSSLSTVLKQFEDVFEWPEKLPPRREIEH</sequence>
<dbReference type="PANTHER" id="PTHR33223:SF6">
    <property type="entry name" value="CCHC-TYPE DOMAIN-CONTAINING PROTEIN"/>
    <property type="match status" value="1"/>
</dbReference>
<dbReference type="OrthoDB" id="1749511at2759"/>
<feature type="region of interest" description="Disordered" evidence="1">
    <location>
        <begin position="75"/>
        <end position="120"/>
    </location>
</feature>
<dbReference type="EMBL" id="SSTE01017682">
    <property type="protein sequence ID" value="KAA0040203.1"/>
    <property type="molecule type" value="Genomic_DNA"/>
</dbReference>
<evidence type="ECO:0000259" key="2">
    <source>
        <dbReference type="Pfam" id="PF03732"/>
    </source>
</evidence>
<evidence type="ECO:0000313" key="6">
    <source>
        <dbReference type="Proteomes" id="UP000321947"/>
    </source>
</evidence>
<gene>
    <name evidence="4" type="ORF">E5676_scaffold190G00200</name>
    <name evidence="3" type="ORF">E6C27_scaffold1164G00190</name>
</gene>
<accession>A0A5A7TAV1</accession>
<reference evidence="5 6" key="1">
    <citation type="submission" date="2019-08" db="EMBL/GenBank/DDBJ databases">
        <title>Draft genome sequences of two oriental melons (Cucumis melo L. var makuwa).</title>
        <authorList>
            <person name="Kwon S.-Y."/>
        </authorList>
    </citation>
    <scope>NUCLEOTIDE SEQUENCE [LARGE SCALE GENOMIC DNA]</scope>
    <source>
        <strain evidence="6">cv. Chang Bougi</strain>
        <strain evidence="5">cv. SW 3</strain>
        <tissue evidence="3">Leaf</tissue>
    </source>
</reference>
<evidence type="ECO:0000313" key="4">
    <source>
        <dbReference type="EMBL" id="TYK25926.1"/>
    </source>
</evidence>
<proteinExistence type="predicted"/>
<name>A0A5A7TAV1_CUCMM</name>
<dbReference type="Proteomes" id="UP000321393">
    <property type="component" value="Unassembled WGS sequence"/>
</dbReference>
<dbReference type="Proteomes" id="UP000321947">
    <property type="component" value="Unassembled WGS sequence"/>
</dbReference>
<comment type="caution">
    <text evidence="3">The sequence shown here is derived from an EMBL/GenBank/DDBJ whole genome shotgun (WGS) entry which is preliminary data.</text>
</comment>
<dbReference type="EMBL" id="SSTD01003649">
    <property type="protein sequence ID" value="TYK25926.1"/>
    <property type="molecule type" value="Genomic_DNA"/>
</dbReference>
<evidence type="ECO:0000256" key="1">
    <source>
        <dbReference type="SAM" id="MobiDB-lite"/>
    </source>
</evidence>
<evidence type="ECO:0000313" key="3">
    <source>
        <dbReference type="EMBL" id="KAA0040203.1"/>
    </source>
</evidence>
<protein>
    <submittedName>
        <fullName evidence="3">Transposon Tf2-1 polyprotein isoform X1</fullName>
    </submittedName>
</protein>